<reference evidence="1 2" key="2">
    <citation type="submission" date="2009-02" db="EMBL/GenBank/DDBJ databases">
        <title>Draft genome sequence of Holdemania filiformis DSM 12042.</title>
        <authorList>
            <person name="Sudarsanam P."/>
            <person name="Ley R."/>
            <person name="Guruge J."/>
            <person name="Turnbaugh P.J."/>
            <person name="Mahowald M."/>
            <person name="Liep D."/>
            <person name="Gordon J."/>
        </authorList>
    </citation>
    <scope>NUCLEOTIDE SEQUENCE [LARGE SCALE GENOMIC DNA]</scope>
    <source>
        <strain evidence="1 2">DSM 12042</strain>
    </source>
</reference>
<sequence>MGRQPPQFINICQRKSKTGEIRLFLARFADDPALRCVLIRGDLRYRWE</sequence>
<proteinExistence type="predicted"/>
<dbReference type="Proteomes" id="UP000005950">
    <property type="component" value="Unassembled WGS sequence"/>
</dbReference>
<protein>
    <submittedName>
        <fullName evidence="1">Uncharacterized protein</fullName>
    </submittedName>
</protein>
<name>B9Y7I6_9FIRM</name>
<accession>B9Y7I6</accession>
<dbReference type="AlphaFoldDB" id="B9Y7I6"/>
<evidence type="ECO:0000313" key="1">
    <source>
        <dbReference type="EMBL" id="EEF68072.1"/>
    </source>
</evidence>
<reference evidence="1 2" key="1">
    <citation type="submission" date="2008-12" db="EMBL/GenBank/DDBJ databases">
        <authorList>
            <person name="Fulton L."/>
            <person name="Clifton S."/>
            <person name="Fulton B."/>
            <person name="Xu J."/>
            <person name="Minx P."/>
            <person name="Pepin K.H."/>
            <person name="Johnson M."/>
            <person name="Bhonagiri V."/>
            <person name="Nash W.E."/>
            <person name="Mardis E.R."/>
            <person name="Wilson R.K."/>
        </authorList>
    </citation>
    <scope>NUCLEOTIDE SEQUENCE [LARGE SCALE GENOMIC DNA]</scope>
    <source>
        <strain evidence="1 2">DSM 12042</strain>
    </source>
</reference>
<gene>
    <name evidence="1" type="ORF">HOLDEFILI_01781</name>
</gene>
<comment type="caution">
    <text evidence="1">The sequence shown here is derived from an EMBL/GenBank/DDBJ whole genome shotgun (WGS) entry which is preliminary data.</text>
</comment>
<organism evidence="1 2">
    <name type="scientific">Holdemania filiformis DSM 12042</name>
    <dbReference type="NCBI Taxonomy" id="545696"/>
    <lineage>
        <taxon>Bacteria</taxon>
        <taxon>Bacillati</taxon>
        <taxon>Bacillota</taxon>
        <taxon>Erysipelotrichia</taxon>
        <taxon>Erysipelotrichales</taxon>
        <taxon>Erysipelotrichaceae</taxon>
        <taxon>Holdemania</taxon>
    </lineage>
</organism>
<dbReference type="EMBL" id="ACCF01000098">
    <property type="protein sequence ID" value="EEF68072.1"/>
    <property type="molecule type" value="Genomic_DNA"/>
</dbReference>
<dbReference type="HOGENOM" id="CLU_3153666_0_0_9"/>
<evidence type="ECO:0000313" key="2">
    <source>
        <dbReference type="Proteomes" id="UP000005950"/>
    </source>
</evidence>